<dbReference type="EnsemblMetazoa" id="XM_032596231">
    <property type="protein sequence ID" value="XP_032452122"/>
    <property type="gene ID" value="LOC107981972"/>
</dbReference>
<keyword evidence="1" id="KW-0472">Membrane</keyword>
<feature type="transmembrane region" description="Helical" evidence="1">
    <location>
        <begin position="244"/>
        <end position="265"/>
    </location>
</feature>
<dbReference type="RefSeq" id="XP_032452121.1">
    <property type="nucleotide sequence ID" value="XM_032596230.1"/>
</dbReference>
<feature type="transmembrane region" description="Helical" evidence="1">
    <location>
        <begin position="67"/>
        <end position="91"/>
    </location>
</feature>
<reference evidence="2" key="1">
    <citation type="submission" date="2021-01" db="UniProtKB">
        <authorList>
            <consortium name="EnsemblMetazoa"/>
        </authorList>
    </citation>
    <scope>IDENTIFICATION</scope>
</reference>
<dbReference type="AlphaFoldDB" id="A0A7M7QMY7"/>
<dbReference type="KEGG" id="nvi:107981972"/>
<dbReference type="OMA" id="ENIMENC"/>
<keyword evidence="3" id="KW-1185">Reference proteome</keyword>
<name>A0A7M7QMY7_NASVI</name>
<dbReference type="PANTHER" id="PTHR46953">
    <property type="entry name" value="G-PROTEIN COUPLED RECEPTOR MTH-LIKE 1-RELATED"/>
    <property type="match status" value="1"/>
</dbReference>
<dbReference type="InterPro" id="IPR052808">
    <property type="entry name" value="GPCR_Mth-like"/>
</dbReference>
<dbReference type="GeneID" id="107981972"/>
<feature type="transmembrane region" description="Helical" evidence="1">
    <location>
        <begin position="148"/>
        <end position="169"/>
    </location>
</feature>
<evidence type="ECO:0000256" key="1">
    <source>
        <dbReference type="SAM" id="Phobius"/>
    </source>
</evidence>
<dbReference type="Proteomes" id="UP000002358">
    <property type="component" value="Chromosome 1"/>
</dbReference>
<dbReference type="EnsemblMetazoa" id="XM_032596230">
    <property type="protein sequence ID" value="XP_032452121"/>
    <property type="gene ID" value="LOC107981972"/>
</dbReference>
<dbReference type="OrthoDB" id="7698143at2759"/>
<keyword evidence="1" id="KW-0812">Transmembrane</keyword>
<sequence>MSNEPEVVVECVKTSTDTIIHGLGALTFWGAQTYMYVNIVHFFACIAVVIIYCVLPVTQKNLYNRVVLRHNVSLLIVGGILTLLGFCHLINDCSLNEVFVRLLWLNLQYFTNATVFWLNVVCFDMTLVITRFCWIPGNGYRDDDDRKLTVYSILAWGGALVPTLMAAIFEFVPQVPSDFPLKANFTEAAHGPRPIVNMYFFLLPACTLLCNNLLFVLTTCNIIRVQRSTQLAVENQENLLRKKYFLFLRLYLFMGAPWFFGMVLACLNELVVLKVCRTLQPVLWLIMLASRRKLQLTRRFGRKKSNECNAEGLKEVVHFRSKDNLVQAEAEVARF</sequence>
<protein>
    <submittedName>
        <fullName evidence="2">Uncharacterized protein</fullName>
    </submittedName>
</protein>
<evidence type="ECO:0000313" key="3">
    <source>
        <dbReference type="Proteomes" id="UP000002358"/>
    </source>
</evidence>
<evidence type="ECO:0000313" key="2">
    <source>
        <dbReference type="EnsemblMetazoa" id="XP_032452121"/>
    </source>
</evidence>
<accession>A0A7M7QMY7</accession>
<feature type="transmembrane region" description="Helical" evidence="1">
    <location>
        <begin position="199"/>
        <end position="223"/>
    </location>
</feature>
<dbReference type="Gene3D" id="1.20.1070.10">
    <property type="entry name" value="Rhodopsin 7-helix transmembrane proteins"/>
    <property type="match status" value="1"/>
</dbReference>
<organism evidence="2 3">
    <name type="scientific">Nasonia vitripennis</name>
    <name type="common">Parasitic wasp</name>
    <dbReference type="NCBI Taxonomy" id="7425"/>
    <lineage>
        <taxon>Eukaryota</taxon>
        <taxon>Metazoa</taxon>
        <taxon>Ecdysozoa</taxon>
        <taxon>Arthropoda</taxon>
        <taxon>Hexapoda</taxon>
        <taxon>Insecta</taxon>
        <taxon>Pterygota</taxon>
        <taxon>Neoptera</taxon>
        <taxon>Endopterygota</taxon>
        <taxon>Hymenoptera</taxon>
        <taxon>Apocrita</taxon>
        <taxon>Proctotrupomorpha</taxon>
        <taxon>Chalcidoidea</taxon>
        <taxon>Pteromalidae</taxon>
        <taxon>Pteromalinae</taxon>
        <taxon>Nasonia</taxon>
    </lineage>
</organism>
<keyword evidence="1" id="KW-1133">Transmembrane helix</keyword>
<proteinExistence type="predicted"/>
<dbReference type="InParanoid" id="A0A7M7QMY7"/>
<dbReference type="PANTHER" id="PTHR46953:SF1">
    <property type="entry name" value="G-PROTEIN COUPLED RECEPTOR MTH-LIKE 1-RELATED"/>
    <property type="match status" value="1"/>
</dbReference>
<feature type="transmembrane region" description="Helical" evidence="1">
    <location>
        <begin position="34"/>
        <end position="55"/>
    </location>
</feature>
<dbReference type="RefSeq" id="XP_032452122.1">
    <property type="nucleotide sequence ID" value="XM_032596231.1"/>
</dbReference>
<feature type="transmembrane region" description="Helical" evidence="1">
    <location>
        <begin position="111"/>
        <end position="136"/>
    </location>
</feature>